<keyword evidence="7" id="KW-0501">Molybdenum cofactor biosynthesis</keyword>
<accession>A0ABT4T4F2</accession>
<dbReference type="EMBL" id="JAPNUD010000096">
    <property type="protein sequence ID" value="MDA0644402.1"/>
    <property type="molecule type" value="Genomic_DNA"/>
</dbReference>
<gene>
    <name evidence="9" type="ORF">OUY24_27555</name>
</gene>
<dbReference type="RefSeq" id="WP_271278399.1">
    <property type="nucleotide sequence ID" value="NZ_BAABFD010000015.1"/>
</dbReference>
<protein>
    <submittedName>
        <fullName evidence="9">Molybdenum cofactor guanylyltransferase</fullName>
    </submittedName>
</protein>
<dbReference type="Pfam" id="PF12804">
    <property type="entry name" value="NTP_transf_3"/>
    <property type="match status" value="1"/>
</dbReference>
<keyword evidence="4" id="KW-0547">Nucleotide-binding</keyword>
<evidence type="ECO:0000256" key="5">
    <source>
        <dbReference type="ARBA" id="ARBA00022842"/>
    </source>
</evidence>
<evidence type="ECO:0000256" key="1">
    <source>
        <dbReference type="ARBA" id="ARBA00022490"/>
    </source>
</evidence>
<evidence type="ECO:0000256" key="2">
    <source>
        <dbReference type="ARBA" id="ARBA00022679"/>
    </source>
</evidence>
<dbReference type="GO" id="GO:0016779">
    <property type="term" value="F:nucleotidyltransferase activity"/>
    <property type="evidence" value="ECO:0007669"/>
    <property type="project" value="UniProtKB-KW"/>
</dbReference>
<evidence type="ECO:0000256" key="4">
    <source>
        <dbReference type="ARBA" id="ARBA00022741"/>
    </source>
</evidence>
<evidence type="ECO:0000256" key="7">
    <source>
        <dbReference type="ARBA" id="ARBA00023150"/>
    </source>
</evidence>
<dbReference type="SUPFAM" id="SSF53448">
    <property type="entry name" value="Nucleotide-diphospho-sugar transferases"/>
    <property type="match status" value="1"/>
</dbReference>
<evidence type="ECO:0000259" key="8">
    <source>
        <dbReference type="Pfam" id="PF12804"/>
    </source>
</evidence>
<reference evidence="9 10" key="1">
    <citation type="submission" date="2022-11" db="EMBL/GenBank/DDBJ databases">
        <title>Nonomuraea corallina sp. nov., a new species of the genus Nonomuraea isolated from sea side sediment in Thai sea.</title>
        <authorList>
            <person name="Ngamcharungchit C."/>
            <person name="Matsumoto A."/>
            <person name="Suriyachadkun C."/>
            <person name="Panbangred W."/>
            <person name="Inahashi Y."/>
            <person name="Intra B."/>
        </authorList>
    </citation>
    <scope>NUCLEOTIDE SEQUENCE [LARGE SCALE GENOMIC DNA]</scope>
    <source>
        <strain evidence="9 10">DSM 43553</strain>
    </source>
</reference>
<evidence type="ECO:0000256" key="6">
    <source>
        <dbReference type="ARBA" id="ARBA00023134"/>
    </source>
</evidence>
<evidence type="ECO:0000313" key="10">
    <source>
        <dbReference type="Proteomes" id="UP001212498"/>
    </source>
</evidence>
<comment type="caution">
    <text evidence="9">The sequence shown here is derived from an EMBL/GenBank/DDBJ whole genome shotgun (WGS) entry which is preliminary data.</text>
</comment>
<dbReference type="InterPro" id="IPR013482">
    <property type="entry name" value="Molybde_CF_guanTrfase"/>
</dbReference>
<evidence type="ECO:0000256" key="3">
    <source>
        <dbReference type="ARBA" id="ARBA00022723"/>
    </source>
</evidence>
<dbReference type="PANTHER" id="PTHR19136:SF81">
    <property type="entry name" value="MOLYBDENUM COFACTOR GUANYLYLTRANSFERASE"/>
    <property type="match status" value="1"/>
</dbReference>
<dbReference type="Proteomes" id="UP001212498">
    <property type="component" value="Unassembled WGS sequence"/>
</dbReference>
<proteinExistence type="predicted"/>
<keyword evidence="2" id="KW-0808">Transferase</keyword>
<dbReference type="PANTHER" id="PTHR19136">
    <property type="entry name" value="MOLYBDENUM COFACTOR GUANYLYLTRANSFERASE"/>
    <property type="match status" value="1"/>
</dbReference>
<keyword evidence="3" id="KW-0479">Metal-binding</keyword>
<keyword evidence="9" id="KW-0548">Nucleotidyltransferase</keyword>
<sequence length="189" mass="19482">MTAYGGDVFDAVILAGGRAERLGGVDKPGLEVGGTPMVGNVAAAAREAGRVVIVGPARAIPGAVFVREDPPGAGPVPALRAGLAEVTAPWVVLLAGDLPFLAPSHLSTLLAHTGAGRGAVAVDGEGREQWLLGVWEAAGLREALAAYEGRSLRGLLAPLVGRRVPLPRQAWFDCDTRDDLEEARNERAG</sequence>
<organism evidence="9 10">
    <name type="scientific">Nonomuraea ferruginea</name>
    <dbReference type="NCBI Taxonomy" id="46174"/>
    <lineage>
        <taxon>Bacteria</taxon>
        <taxon>Bacillati</taxon>
        <taxon>Actinomycetota</taxon>
        <taxon>Actinomycetes</taxon>
        <taxon>Streptosporangiales</taxon>
        <taxon>Streptosporangiaceae</taxon>
        <taxon>Nonomuraea</taxon>
    </lineage>
</organism>
<keyword evidence="10" id="KW-1185">Reference proteome</keyword>
<evidence type="ECO:0000313" key="9">
    <source>
        <dbReference type="EMBL" id="MDA0644402.1"/>
    </source>
</evidence>
<feature type="domain" description="MobA-like NTP transferase" evidence="8">
    <location>
        <begin position="11"/>
        <end position="157"/>
    </location>
</feature>
<keyword evidence="6" id="KW-0342">GTP-binding</keyword>
<keyword evidence="1" id="KW-0963">Cytoplasm</keyword>
<dbReference type="CDD" id="cd02503">
    <property type="entry name" value="MobA"/>
    <property type="match status" value="1"/>
</dbReference>
<dbReference type="InterPro" id="IPR029044">
    <property type="entry name" value="Nucleotide-diphossugar_trans"/>
</dbReference>
<dbReference type="InterPro" id="IPR025877">
    <property type="entry name" value="MobA-like_NTP_Trfase"/>
</dbReference>
<dbReference type="Gene3D" id="3.90.550.10">
    <property type="entry name" value="Spore Coat Polysaccharide Biosynthesis Protein SpsA, Chain A"/>
    <property type="match status" value="1"/>
</dbReference>
<name>A0ABT4T4F2_9ACTN</name>
<keyword evidence="5" id="KW-0460">Magnesium</keyword>